<accession>A0ABR9ZXK7</accession>
<evidence type="ECO:0000313" key="6">
    <source>
        <dbReference type="EMBL" id="MBF4694878.1"/>
    </source>
</evidence>
<dbReference type="Pfam" id="PF01016">
    <property type="entry name" value="Ribosomal_L27"/>
    <property type="match status" value="1"/>
</dbReference>
<keyword evidence="7" id="KW-1185">Reference proteome</keyword>
<evidence type="ECO:0000256" key="1">
    <source>
        <dbReference type="ARBA" id="ARBA00010797"/>
    </source>
</evidence>
<organism evidence="6 7">
    <name type="scientific">Fusibacter ferrireducens</name>
    <dbReference type="NCBI Taxonomy" id="2785058"/>
    <lineage>
        <taxon>Bacteria</taxon>
        <taxon>Bacillati</taxon>
        <taxon>Bacillota</taxon>
        <taxon>Clostridia</taxon>
        <taxon>Eubacteriales</taxon>
        <taxon>Eubacteriales Family XII. Incertae Sedis</taxon>
        <taxon>Fusibacter</taxon>
    </lineage>
</organism>
<evidence type="ECO:0000256" key="5">
    <source>
        <dbReference type="HAMAP-Rule" id="MF_00539"/>
    </source>
</evidence>
<dbReference type="PANTHER" id="PTHR15893:SF0">
    <property type="entry name" value="LARGE RIBOSOMAL SUBUNIT PROTEIN BL27M"/>
    <property type="match status" value="1"/>
</dbReference>
<dbReference type="PANTHER" id="PTHR15893">
    <property type="entry name" value="RIBOSOMAL PROTEIN L27"/>
    <property type="match status" value="1"/>
</dbReference>
<dbReference type="InterPro" id="IPR018261">
    <property type="entry name" value="Ribosomal_bL27_CS"/>
</dbReference>
<comment type="similarity">
    <text evidence="1 5">Belongs to the bacterial ribosomal protein bL27 family.</text>
</comment>
<dbReference type="PROSITE" id="PS00831">
    <property type="entry name" value="RIBOSOMAL_L27"/>
    <property type="match status" value="1"/>
</dbReference>
<evidence type="ECO:0000256" key="3">
    <source>
        <dbReference type="ARBA" id="ARBA00023274"/>
    </source>
</evidence>
<gene>
    <name evidence="5 6" type="primary">rpmA</name>
    <name evidence="6" type="ORF">ISU02_17395</name>
</gene>
<sequence length="93" mass="10058">MLKTFNLQLFASKKGVGSSKNGRESHSKRLGVKRADGQTVSAGSILVRQRGTKIHPGNNVGIGGDDTLFAKVEGVVKFERKGRDKKQVSVYEA</sequence>
<dbReference type="SUPFAM" id="SSF110324">
    <property type="entry name" value="Ribosomal L27 protein-like"/>
    <property type="match status" value="1"/>
</dbReference>
<dbReference type="HAMAP" id="MF_00539">
    <property type="entry name" value="Ribosomal_bL27"/>
    <property type="match status" value="1"/>
</dbReference>
<dbReference type="Gene3D" id="2.40.50.100">
    <property type="match status" value="1"/>
</dbReference>
<name>A0ABR9ZXK7_9FIRM</name>
<dbReference type="NCBIfam" id="TIGR00062">
    <property type="entry name" value="L27"/>
    <property type="match status" value="1"/>
</dbReference>
<keyword evidence="3 5" id="KW-0687">Ribonucleoprotein</keyword>
<reference evidence="6 7" key="1">
    <citation type="submission" date="2020-11" db="EMBL/GenBank/DDBJ databases">
        <title>Fusibacter basophilias sp. nov.</title>
        <authorList>
            <person name="Qiu D."/>
        </authorList>
    </citation>
    <scope>NUCLEOTIDE SEQUENCE [LARGE SCALE GENOMIC DNA]</scope>
    <source>
        <strain evidence="6 7">Q10-2</strain>
    </source>
</reference>
<keyword evidence="2 5" id="KW-0689">Ribosomal protein</keyword>
<dbReference type="GO" id="GO:0005840">
    <property type="term" value="C:ribosome"/>
    <property type="evidence" value="ECO:0007669"/>
    <property type="project" value="UniProtKB-KW"/>
</dbReference>
<dbReference type="RefSeq" id="WP_194703118.1">
    <property type="nucleotide sequence ID" value="NZ_JADKNH010000011.1"/>
</dbReference>
<dbReference type="EMBL" id="JADKNH010000011">
    <property type="protein sequence ID" value="MBF4694878.1"/>
    <property type="molecule type" value="Genomic_DNA"/>
</dbReference>
<dbReference type="Proteomes" id="UP000614200">
    <property type="component" value="Unassembled WGS sequence"/>
</dbReference>
<dbReference type="PRINTS" id="PR00063">
    <property type="entry name" value="RIBOSOMALL27"/>
</dbReference>
<dbReference type="InterPro" id="IPR001684">
    <property type="entry name" value="Ribosomal_bL27"/>
</dbReference>
<evidence type="ECO:0000256" key="4">
    <source>
        <dbReference type="ARBA" id="ARBA00035175"/>
    </source>
</evidence>
<protein>
    <recommendedName>
        <fullName evidence="4 5">Large ribosomal subunit protein bL27</fullName>
    </recommendedName>
</protein>
<evidence type="ECO:0000313" key="7">
    <source>
        <dbReference type="Proteomes" id="UP000614200"/>
    </source>
</evidence>
<proteinExistence type="inferred from homology"/>
<comment type="caution">
    <text evidence="6">The sequence shown here is derived from an EMBL/GenBank/DDBJ whole genome shotgun (WGS) entry which is preliminary data.</text>
</comment>
<evidence type="ECO:0000256" key="2">
    <source>
        <dbReference type="ARBA" id="ARBA00022980"/>
    </source>
</evidence>